<keyword evidence="6" id="KW-0472">Membrane</keyword>
<accession>A0A1D6QQM8</accession>
<gene>
    <name evidence="8" type="ORF">ZEAMMB73_Zm00001d053608</name>
</gene>
<keyword evidence="5" id="KW-0496">Mitochondrion</keyword>
<keyword evidence="4" id="KW-1133">Transmembrane helix</keyword>
<organism evidence="8">
    <name type="scientific">Zea mays</name>
    <name type="common">Maize</name>
    <dbReference type="NCBI Taxonomy" id="4577"/>
    <lineage>
        <taxon>Eukaryota</taxon>
        <taxon>Viridiplantae</taxon>
        <taxon>Streptophyta</taxon>
        <taxon>Embryophyta</taxon>
        <taxon>Tracheophyta</taxon>
        <taxon>Spermatophyta</taxon>
        <taxon>Magnoliopsida</taxon>
        <taxon>Liliopsida</taxon>
        <taxon>Poales</taxon>
        <taxon>Poaceae</taxon>
        <taxon>PACMAD clade</taxon>
        <taxon>Panicoideae</taxon>
        <taxon>Andropogonodae</taxon>
        <taxon>Andropogoneae</taxon>
        <taxon>Tripsacinae</taxon>
        <taxon>Zea</taxon>
    </lineage>
</organism>
<dbReference type="EMBL" id="CM000780">
    <property type="protein sequence ID" value="AQK59832.1"/>
    <property type="molecule type" value="Genomic_DNA"/>
</dbReference>
<evidence type="ECO:0000256" key="2">
    <source>
        <dbReference type="ARBA" id="ARBA00022692"/>
    </source>
</evidence>
<evidence type="ECO:0000256" key="3">
    <source>
        <dbReference type="ARBA" id="ARBA00022792"/>
    </source>
</evidence>
<reference evidence="8" key="1">
    <citation type="submission" date="2015-12" db="EMBL/GenBank/DDBJ databases">
        <title>Update maize B73 reference genome by single molecule sequencing technologies.</title>
        <authorList>
            <consortium name="Maize Genome Sequencing Project"/>
            <person name="Ware D."/>
        </authorList>
    </citation>
    <scope>NUCLEOTIDE SEQUENCE</scope>
    <source>
        <tissue evidence="8">Seedling</tissue>
    </source>
</reference>
<dbReference type="PANTHER" id="PTHR28492:SF1">
    <property type="entry name" value="UBIQUINOL-CYTOCHROME-C REDUCTASE COMPLEX ASSEMBLY FACTOR 6"/>
    <property type="match status" value="1"/>
</dbReference>
<evidence type="ECO:0000256" key="5">
    <source>
        <dbReference type="ARBA" id="ARBA00023128"/>
    </source>
</evidence>
<proteinExistence type="inferred from homology"/>
<evidence type="ECO:0000256" key="4">
    <source>
        <dbReference type="ARBA" id="ARBA00022989"/>
    </source>
</evidence>
<comment type="subcellular location">
    <subcellularLocation>
        <location evidence="1">Mitochondrion inner membrane</location>
        <topology evidence="1">Single-pass membrane protein</topology>
    </subcellularLocation>
</comment>
<comment type="similarity">
    <text evidence="7">Belongs to the UQCC6 family.</text>
</comment>
<dbReference type="IntAct" id="A0A1D6QQM8">
    <property type="interactions" value="2"/>
</dbReference>
<dbReference type="AlphaFoldDB" id="A0A1D6QQM8"/>
<protein>
    <submittedName>
        <fullName evidence="8">Uncharacterized protein</fullName>
    </submittedName>
</protein>
<evidence type="ECO:0000256" key="6">
    <source>
        <dbReference type="ARBA" id="ARBA00023136"/>
    </source>
</evidence>
<evidence type="ECO:0000313" key="8">
    <source>
        <dbReference type="EMBL" id="AQK59832.1"/>
    </source>
</evidence>
<dbReference type="GO" id="GO:0005743">
    <property type="term" value="C:mitochondrial inner membrane"/>
    <property type="evidence" value="ECO:0007669"/>
    <property type="project" value="UniProtKB-SubCell"/>
</dbReference>
<dbReference type="PANTHER" id="PTHR28492">
    <property type="entry name" value="HYPOTHETICAL PROTEIN LOC691921"/>
    <property type="match status" value="1"/>
</dbReference>
<keyword evidence="2" id="KW-0812">Transmembrane</keyword>
<dbReference type="InParanoid" id="A0A1D6QQM8"/>
<evidence type="ECO:0000256" key="1">
    <source>
        <dbReference type="ARBA" id="ARBA00004434"/>
    </source>
</evidence>
<sequence>MGAVASTAPCTLWPCRHGDMAICPRCAGGTPVSPLHHCSSNPVAIWYRRRTPRRMTGGKRFGGGRVPTGTPSLAWSSVVIVASLLVGASIVHNIYKPDMTIPPVEGAAGGGGQES</sequence>
<evidence type="ECO:0000256" key="7">
    <source>
        <dbReference type="ARBA" id="ARBA00044944"/>
    </source>
</evidence>
<dbReference type="ExpressionAtlas" id="A0A1D6QQM8">
    <property type="expression patterns" value="baseline and differential"/>
</dbReference>
<dbReference type="InterPro" id="IPR027858">
    <property type="entry name" value="BRAWNIN"/>
</dbReference>
<dbReference type="Pfam" id="PF14990">
    <property type="entry name" value="DUF4516"/>
    <property type="match status" value="1"/>
</dbReference>
<keyword evidence="3" id="KW-0999">Mitochondrion inner membrane</keyword>
<dbReference type="GO" id="GO:0034551">
    <property type="term" value="P:mitochondrial respiratory chain complex III assembly"/>
    <property type="evidence" value="ECO:0007669"/>
    <property type="project" value="InterPro"/>
</dbReference>
<name>A0A1D6QQM8_MAIZE</name>